<organism evidence="5">
    <name type="scientific">Flexilinea flocculi</name>
    <dbReference type="NCBI Taxonomy" id="1678840"/>
    <lineage>
        <taxon>Bacteria</taxon>
        <taxon>Bacillati</taxon>
        <taxon>Chloroflexota</taxon>
        <taxon>Anaerolineae</taxon>
        <taxon>Anaerolineales</taxon>
        <taxon>Anaerolineaceae</taxon>
        <taxon>Flexilinea</taxon>
    </lineage>
</organism>
<comment type="similarity">
    <text evidence="1">Belongs to the glycosyltransferase 2 family.</text>
</comment>
<evidence type="ECO:0000313" key="6">
    <source>
        <dbReference type="Proteomes" id="UP000053370"/>
    </source>
</evidence>
<dbReference type="RefSeq" id="WP_062280074.1">
    <property type="nucleotide sequence ID" value="NZ_DF968181.1"/>
</dbReference>
<dbReference type="Proteomes" id="UP000053370">
    <property type="component" value="Unassembled WGS sequence"/>
</dbReference>
<accession>A0A0S7BUU6</accession>
<dbReference type="GO" id="GO:0009247">
    <property type="term" value="P:glycolipid biosynthetic process"/>
    <property type="evidence" value="ECO:0007669"/>
    <property type="project" value="TreeGrafter"/>
</dbReference>
<name>A0A0S7BUU6_9CHLR</name>
<dbReference type="AlphaFoldDB" id="A0A0S7BUU6"/>
<evidence type="ECO:0000259" key="4">
    <source>
        <dbReference type="Pfam" id="PF00535"/>
    </source>
</evidence>
<evidence type="ECO:0000256" key="3">
    <source>
        <dbReference type="ARBA" id="ARBA00022679"/>
    </source>
</evidence>
<dbReference type="SUPFAM" id="SSF53448">
    <property type="entry name" value="Nucleotide-diphospho-sugar transferases"/>
    <property type="match status" value="1"/>
</dbReference>
<dbReference type="Gene3D" id="3.90.550.10">
    <property type="entry name" value="Spore Coat Polysaccharide Biosynthesis Protein SpsA, Chain A"/>
    <property type="match status" value="1"/>
</dbReference>
<dbReference type="Pfam" id="PF00535">
    <property type="entry name" value="Glycos_transf_2"/>
    <property type="match status" value="1"/>
</dbReference>
<dbReference type="CDD" id="cd06442">
    <property type="entry name" value="DPM1_like"/>
    <property type="match status" value="1"/>
</dbReference>
<dbReference type="GO" id="GO:0016020">
    <property type="term" value="C:membrane"/>
    <property type="evidence" value="ECO:0007669"/>
    <property type="project" value="GOC"/>
</dbReference>
<dbReference type="OrthoDB" id="9810303at2"/>
<keyword evidence="6" id="KW-1185">Reference proteome</keyword>
<dbReference type="InterPro" id="IPR039528">
    <property type="entry name" value="DPM1-like"/>
</dbReference>
<reference evidence="5" key="1">
    <citation type="journal article" date="2015" name="Genome Announc.">
        <title>Draft Genome Sequence of Anaerolineae Strain TC1, a Novel Isolate from a Methanogenic Wastewater Treatment System.</title>
        <authorList>
            <person name="Matsuura N."/>
            <person name="Tourlousse D.M."/>
            <person name="Sun L."/>
            <person name="Toyonaga M."/>
            <person name="Kuroda K."/>
            <person name="Ohashi A."/>
            <person name="Cruz R."/>
            <person name="Yamaguchi T."/>
            <person name="Sekiguchi Y."/>
        </authorList>
    </citation>
    <scope>NUCLEOTIDE SEQUENCE [LARGE SCALE GENOMIC DNA]</scope>
    <source>
        <strain evidence="5">TC1</strain>
    </source>
</reference>
<dbReference type="EMBL" id="DF968181">
    <property type="protein sequence ID" value="GAP40592.1"/>
    <property type="molecule type" value="Genomic_DNA"/>
</dbReference>
<dbReference type="FunFam" id="3.90.550.10:FF:000122">
    <property type="entry name" value="Dolichol-phosphate mannosyltransferase subunit 1"/>
    <property type="match status" value="1"/>
</dbReference>
<dbReference type="InterPro" id="IPR001173">
    <property type="entry name" value="Glyco_trans_2-like"/>
</dbReference>
<dbReference type="InterPro" id="IPR029044">
    <property type="entry name" value="Nucleotide-diphossugar_trans"/>
</dbReference>
<dbReference type="PANTHER" id="PTHR43398:SF1">
    <property type="entry name" value="DOLICHOL-PHOSPHATE MANNOSYLTRANSFERASE SUBUNIT 1"/>
    <property type="match status" value="1"/>
</dbReference>
<keyword evidence="2" id="KW-0328">Glycosyltransferase</keyword>
<evidence type="ECO:0000313" key="5">
    <source>
        <dbReference type="EMBL" id="GAP40592.1"/>
    </source>
</evidence>
<keyword evidence="3 5" id="KW-0808">Transferase</keyword>
<protein>
    <submittedName>
        <fullName evidence="5">Glycosyltransferase</fullName>
    </submittedName>
</protein>
<sequence>MKITMVVPTYNEYENLPRLVKEVLSLPLEDISLLIVDDNSPDGTGELAEQLGKEYNGKVKVLHRPGKLGLGTAYNQGFQRAIADGADYIGQMDADFSHPIEKIPEMVDRLKNYDVVIGSRYVRGGKLDEKWPFYRKWLSGFGNFYARTILGLQIKDVTGGFKIWRRETLEAMPLDRIKANGYMFQVEMNYVSSKLGFKPFEIPIYFKERTHGTSKMNFAIQKEAAIRTLKIIKIYKDIKPIRKK</sequence>
<proteinExistence type="inferred from homology"/>
<feature type="domain" description="Glycosyltransferase 2-like" evidence="4">
    <location>
        <begin position="5"/>
        <end position="170"/>
    </location>
</feature>
<gene>
    <name evidence="5" type="ORF">ATC1_13569</name>
</gene>
<evidence type="ECO:0000256" key="2">
    <source>
        <dbReference type="ARBA" id="ARBA00022676"/>
    </source>
</evidence>
<dbReference type="PANTHER" id="PTHR43398">
    <property type="entry name" value="DOLICHOL-PHOSPHATE MANNOSYLTRANSFERASE SUBUNIT 1"/>
    <property type="match status" value="1"/>
</dbReference>
<evidence type="ECO:0000256" key="1">
    <source>
        <dbReference type="ARBA" id="ARBA00006739"/>
    </source>
</evidence>
<dbReference type="GO" id="GO:0004582">
    <property type="term" value="F:dolichyl-phosphate beta-D-mannosyltransferase activity"/>
    <property type="evidence" value="ECO:0007669"/>
    <property type="project" value="InterPro"/>
</dbReference>